<feature type="region of interest" description="Disordered" evidence="4">
    <location>
        <begin position="194"/>
        <end position="217"/>
    </location>
</feature>
<feature type="binding site" evidence="2">
    <location>
        <position position="243"/>
    </location>
    <ligand>
        <name>CoA</name>
        <dbReference type="ChEBI" id="CHEBI:57287"/>
    </ligand>
</feature>
<feature type="binding site" evidence="2">
    <location>
        <begin position="144"/>
        <end position="145"/>
    </location>
    <ligand>
        <name>CoA</name>
        <dbReference type="ChEBI" id="CHEBI:57287"/>
    </ligand>
</feature>
<dbReference type="GO" id="GO:0000287">
    <property type="term" value="F:magnesium ion binding"/>
    <property type="evidence" value="ECO:0007669"/>
    <property type="project" value="InterPro"/>
</dbReference>
<dbReference type="KEGG" id="fsy:FsymDg_2764"/>
<dbReference type="InterPro" id="IPR037143">
    <property type="entry name" value="4-PPantetheinyl_Trfase_dom_sf"/>
</dbReference>
<dbReference type="SUPFAM" id="SSF56214">
    <property type="entry name" value="4'-phosphopantetheinyl transferase"/>
    <property type="match status" value="1"/>
</dbReference>
<dbReference type="PANTHER" id="PTHR38096:SF1">
    <property type="entry name" value="ENTEROBACTIN SYNTHASE COMPONENT D"/>
    <property type="match status" value="1"/>
</dbReference>
<evidence type="ECO:0000256" key="3">
    <source>
        <dbReference type="PIRSR" id="PIRSR603542-2"/>
    </source>
</evidence>
<feature type="binding site" evidence="3">
    <location>
        <position position="168"/>
    </location>
    <ligand>
        <name>Mg(2+)</name>
        <dbReference type="ChEBI" id="CHEBI:18420"/>
    </ligand>
</feature>
<dbReference type="Pfam" id="PF01648">
    <property type="entry name" value="ACPS"/>
    <property type="match status" value="1"/>
</dbReference>
<feature type="domain" description="4'-phosphopantetheinyl transferase N-terminal" evidence="6">
    <location>
        <begin position="88"/>
        <end position="155"/>
    </location>
</feature>
<evidence type="ECO:0000256" key="1">
    <source>
        <dbReference type="ARBA" id="ARBA00022679"/>
    </source>
</evidence>
<sequence length="334" mass="34654">MTETGISGTGISETGTAGAVVPGRTVPGSRVPEDATDLSSSGPPTPSGAVASSDGAVAGAELLATLLHPAVVAVEAFADDPDAVLFPEEAATLARSVDKRRREFTTARVCAHRALAGLGIPPVPILRGPKGEPQWPAGVIGSITHCAGYRAAVAAWSADILTVGIDAEPNKALPAGVLDQIARPEERDWLDPLLRDGSAARPGGPPHDIPAARSEPLPPVDPAVDPVVHWDRLLFSMKESVYKAWFPLARRWLGFEDASITIDAVGGTFSVQLLVDGPVLPGGVPPGRDQSDRALPADLSAPLEPQGPERLTGFTGRWLARNGLVITAITVPGR</sequence>
<organism evidence="7 8">
    <name type="scientific">Candidatus Protofrankia datiscae</name>
    <dbReference type="NCBI Taxonomy" id="2716812"/>
    <lineage>
        <taxon>Bacteria</taxon>
        <taxon>Bacillati</taxon>
        <taxon>Actinomycetota</taxon>
        <taxon>Actinomycetes</taxon>
        <taxon>Frankiales</taxon>
        <taxon>Frankiaceae</taxon>
        <taxon>Protofrankia</taxon>
    </lineage>
</organism>
<dbReference type="InterPro" id="IPR008278">
    <property type="entry name" value="4-PPantetheinyl_Trfase_dom"/>
</dbReference>
<feature type="region of interest" description="Disordered" evidence="4">
    <location>
        <begin position="1"/>
        <end position="53"/>
    </location>
</feature>
<dbReference type="PRINTS" id="PR01399">
    <property type="entry name" value="ENTSNTHTASED"/>
</dbReference>
<dbReference type="InterPro" id="IPR003542">
    <property type="entry name" value="Enbac_synth_compD-like"/>
</dbReference>
<evidence type="ECO:0000256" key="2">
    <source>
        <dbReference type="PIRSR" id="PIRSR603542-1"/>
    </source>
</evidence>
<evidence type="ECO:0000313" key="8">
    <source>
        <dbReference type="Proteomes" id="UP000001549"/>
    </source>
</evidence>
<dbReference type="GO" id="GO:0008897">
    <property type="term" value="F:holo-[acyl-carrier-protein] synthase activity"/>
    <property type="evidence" value="ECO:0007669"/>
    <property type="project" value="InterPro"/>
</dbReference>
<feature type="domain" description="4'-phosphopantetheinyl transferase" evidence="5">
    <location>
        <begin position="163"/>
        <end position="267"/>
    </location>
</feature>
<dbReference type="GO" id="GO:0005886">
    <property type="term" value="C:plasma membrane"/>
    <property type="evidence" value="ECO:0007669"/>
    <property type="project" value="TreeGrafter"/>
</dbReference>
<dbReference type="AlphaFoldDB" id="F8B4X6"/>
<dbReference type="GO" id="GO:0009239">
    <property type="term" value="P:enterobactin biosynthetic process"/>
    <property type="evidence" value="ECO:0007669"/>
    <property type="project" value="InterPro"/>
</dbReference>
<dbReference type="GO" id="GO:0009366">
    <property type="term" value="C:enterobactin synthetase complex"/>
    <property type="evidence" value="ECO:0007669"/>
    <property type="project" value="InterPro"/>
</dbReference>
<dbReference type="InterPro" id="IPR041354">
    <property type="entry name" value="4PPT_N"/>
</dbReference>
<dbReference type="Pfam" id="PF17837">
    <property type="entry name" value="4PPT_N"/>
    <property type="match status" value="1"/>
</dbReference>
<evidence type="ECO:0000313" key="7">
    <source>
        <dbReference type="EMBL" id="AEH10101.1"/>
    </source>
</evidence>
<gene>
    <name evidence="7" type="ordered locus">FsymDg_2764</name>
</gene>
<feature type="binding site" evidence="3">
    <location>
        <position position="166"/>
    </location>
    <ligand>
        <name>Mg(2+)</name>
        <dbReference type="ChEBI" id="CHEBI:18420"/>
    </ligand>
</feature>
<feature type="binding site" evidence="3">
    <location>
        <position position="167"/>
    </location>
    <ligand>
        <name>Mg(2+)</name>
        <dbReference type="ChEBI" id="CHEBI:18420"/>
    </ligand>
</feature>
<keyword evidence="3" id="KW-0460">Magnesium</keyword>
<dbReference type="HOGENOM" id="CLU_075076_0_0_11"/>
<comment type="cofactor">
    <cofactor evidence="3">
        <name>Mg(2+)</name>
        <dbReference type="ChEBI" id="CHEBI:18420"/>
    </cofactor>
</comment>
<keyword evidence="1 7" id="KW-0808">Transferase</keyword>
<feature type="binding site" evidence="2">
    <location>
        <position position="239"/>
    </location>
    <ligand>
        <name>CoA</name>
        <dbReference type="ChEBI" id="CHEBI:57287"/>
    </ligand>
</feature>
<name>F8B4X6_9ACTN</name>
<dbReference type="STRING" id="656024.FsymDg_2764"/>
<accession>F8B4X6</accession>
<evidence type="ECO:0000259" key="5">
    <source>
        <dbReference type="Pfam" id="PF01648"/>
    </source>
</evidence>
<feature type="binding site" evidence="2">
    <location>
        <position position="100"/>
    </location>
    <ligand>
        <name>CoA</name>
        <dbReference type="ChEBI" id="CHEBI:57287"/>
    </ligand>
</feature>
<dbReference type="PANTHER" id="PTHR38096">
    <property type="entry name" value="ENTEROBACTIN SYNTHASE COMPONENT D"/>
    <property type="match status" value="1"/>
</dbReference>
<feature type="binding site" evidence="2">
    <location>
        <position position="108"/>
    </location>
    <ligand>
        <name>CoA</name>
        <dbReference type="ChEBI" id="CHEBI:57287"/>
    </ligand>
</feature>
<evidence type="ECO:0000256" key="4">
    <source>
        <dbReference type="SAM" id="MobiDB-lite"/>
    </source>
</evidence>
<evidence type="ECO:0000259" key="6">
    <source>
        <dbReference type="Pfam" id="PF17837"/>
    </source>
</evidence>
<reference evidence="7 8" key="1">
    <citation type="submission" date="2011-05" db="EMBL/GenBank/DDBJ databases">
        <title>Complete sequence of chromosome of Frankia symbiont of Datisca glomerata.</title>
        <authorList>
            <consortium name="US DOE Joint Genome Institute"/>
            <person name="Lucas S."/>
            <person name="Han J."/>
            <person name="Lapidus A."/>
            <person name="Cheng J.-F."/>
            <person name="Goodwin L."/>
            <person name="Pitluck S."/>
            <person name="Peters L."/>
            <person name="Mikhailova N."/>
            <person name="Chertkov O."/>
            <person name="Teshima H."/>
            <person name="Han C."/>
            <person name="Tapia R."/>
            <person name="Land M."/>
            <person name="Hauser L."/>
            <person name="Kyrpides N."/>
            <person name="Ivanova N."/>
            <person name="Pagani I."/>
            <person name="Berry A."/>
            <person name="Pawlowski K."/>
            <person name="Persson T."/>
            <person name="Vanden Heuvel B."/>
            <person name="Benson D."/>
            <person name="Woyke T."/>
        </authorList>
    </citation>
    <scope>NUCLEOTIDE SEQUENCE [LARGE SCALE GENOMIC DNA]</scope>
    <source>
        <strain evidence="8">4085684</strain>
    </source>
</reference>
<feature type="binding site" evidence="2">
    <location>
        <position position="253"/>
    </location>
    <ligand>
        <name>CoA</name>
        <dbReference type="ChEBI" id="CHEBI:57287"/>
    </ligand>
</feature>
<feature type="compositionally biased region" description="Low complexity" evidence="4">
    <location>
        <begin position="1"/>
        <end position="19"/>
    </location>
</feature>
<feature type="region of interest" description="Disordered" evidence="4">
    <location>
        <begin position="282"/>
        <end position="307"/>
    </location>
</feature>
<dbReference type="Gene3D" id="3.90.470.20">
    <property type="entry name" value="4'-phosphopantetheinyl transferase domain"/>
    <property type="match status" value="1"/>
</dbReference>
<protein>
    <submittedName>
        <fullName evidence="7">4'-phosphopantetheinyl transferase</fullName>
    </submittedName>
</protein>
<keyword evidence="3" id="KW-0479">Metal-binding</keyword>
<dbReference type="Proteomes" id="UP000001549">
    <property type="component" value="Chromosome"/>
</dbReference>
<proteinExistence type="predicted"/>
<keyword evidence="8" id="KW-1185">Reference proteome</keyword>
<feature type="binding site" evidence="2">
    <location>
        <position position="166"/>
    </location>
    <ligand>
        <name>CoA</name>
        <dbReference type="ChEBI" id="CHEBI:57287"/>
    </ligand>
</feature>
<dbReference type="EMBL" id="CP002801">
    <property type="protein sequence ID" value="AEH10101.1"/>
    <property type="molecule type" value="Genomic_DNA"/>
</dbReference>
<dbReference type="eggNOG" id="COG2977">
    <property type="taxonomic scope" value="Bacteria"/>
</dbReference>